<dbReference type="InterPro" id="IPR018152">
    <property type="entry name" value="SOD_Cu/Zn_BS"/>
</dbReference>
<reference evidence="3 4" key="1">
    <citation type="submission" date="2022-12" db="EMBL/GenBank/DDBJ databases">
        <title>Chromosome-level genome of Tegillarca granosa.</title>
        <authorList>
            <person name="Kim J."/>
        </authorList>
    </citation>
    <scope>NUCLEOTIDE SEQUENCE [LARGE SCALE GENOMIC DNA]</scope>
    <source>
        <strain evidence="3">Teg-2019</strain>
        <tissue evidence="3">Adductor muscle</tissue>
    </source>
</reference>
<protein>
    <recommendedName>
        <fullName evidence="2">Superoxide dismutase copper/zinc binding domain-containing protein</fullName>
    </recommendedName>
</protein>
<dbReference type="PRINTS" id="PR00068">
    <property type="entry name" value="CUZNDISMTASE"/>
</dbReference>
<name>A0ABQ9EA42_TEGGR</name>
<keyword evidence="4" id="KW-1185">Reference proteome</keyword>
<feature type="signal peptide" evidence="1">
    <location>
        <begin position="1"/>
        <end position="20"/>
    </location>
</feature>
<dbReference type="Proteomes" id="UP001217089">
    <property type="component" value="Unassembled WGS sequence"/>
</dbReference>
<organism evidence="3 4">
    <name type="scientific">Tegillarca granosa</name>
    <name type="common">Malaysian cockle</name>
    <name type="synonym">Anadara granosa</name>
    <dbReference type="NCBI Taxonomy" id="220873"/>
    <lineage>
        <taxon>Eukaryota</taxon>
        <taxon>Metazoa</taxon>
        <taxon>Spiralia</taxon>
        <taxon>Lophotrochozoa</taxon>
        <taxon>Mollusca</taxon>
        <taxon>Bivalvia</taxon>
        <taxon>Autobranchia</taxon>
        <taxon>Pteriomorphia</taxon>
        <taxon>Arcoida</taxon>
        <taxon>Arcoidea</taxon>
        <taxon>Arcidae</taxon>
        <taxon>Tegillarca</taxon>
    </lineage>
</organism>
<accession>A0ABQ9EA42</accession>
<gene>
    <name evidence="3" type="ORF">KUTeg_020306</name>
</gene>
<sequence length="245" mass="27676">MERRNMKLAVFFCVAMLVLADSVTGKKPKRPKPSKKIPPHIDMKFEHLSNAIGQLQQNVSALWMKLDQMSGMERQSSGGVHIHARDGHVEHIHHEHDEGQHLHMHMHIDSECDHRGHDHDGRRHHRMHAHANRQGPLHVDINLTGFDVSGDHAHHVHGFHIHEFGDLTDGCGSLGGHYDVTGSDHGAPDAENRHTGDFGNIMCNDEGIVEKHFTDDRASLVGKNSIFGRSIVEDTFYQSKRFDKK</sequence>
<feature type="domain" description="Superoxide dismutase copper/zinc binding" evidence="2">
    <location>
        <begin position="132"/>
        <end position="232"/>
    </location>
</feature>
<dbReference type="InterPro" id="IPR024134">
    <property type="entry name" value="SOD_Cu/Zn_/chaperone"/>
</dbReference>
<dbReference type="Pfam" id="PF00080">
    <property type="entry name" value="Sod_Cu"/>
    <property type="match status" value="1"/>
</dbReference>
<dbReference type="Gene3D" id="2.60.40.200">
    <property type="entry name" value="Superoxide dismutase, copper/zinc binding domain"/>
    <property type="match status" value="1"/>
</dbReference>
<dbReference type="PANTHER" id="PTHR10003">
    <property type="entry name" value="SUPEROXIDE DISMUTASE CU-ZN -RELATED"/>
    <property type="match status" value="1"/>
</dbReference>
<evidence type="ECO:0000313" key="3">
    <source>
        <dbReference type="EMBL" id="KAJ8301319.1"/>
    </source>
</evidence>
<evidence type="ECO:0000256" key="1">
    <source>
        <dbReference type="SAM" id="SignalP"/>
    </source>
</evidence>
<comment type="caution">
    <text evidence="3">The sequence shown here is derived from an EMBL/GenBank/DDBJ whole genome shotgun (WGS) entry which is preliminary data.</text>
</comment>
<evidence type="ECO:0000259" key="2">
    <source>
        <dbReference type="Pfam" id="PF00080"/>
    </source>
</evidence>
<proteinExistence type="predicted"/>
<keyword evidence="1" id="KW-0732">Signal</keyword>
<feature type="chain" id="PRO_5046300882" description="Superoxide dismutase copper/zinc binding domain-containing protein" evidence="1">
    <location>
        <begin position="21"/>
        <end position="245"/>
    </location>
</feature>
<dbReference type="InterPro" id="IPR036423">
    <property type="entry name" value="SOD-like_Cu/Zn_dom_sf"/>
</dbReference>
<evidence type="ECO:0000313" key="4">
    <source>
        <dbReference type="Proteomes" id="UP001217089"/>
    </source>
</evidence>
<dbReference type="SUPFAM" id="SSF49329">
    <property type="entry name" value="Cu,Zn superoxide dismutase-like"/>
    <property type="match status" value="1"/>
</dbReference>
<dbReference type="InterPro" id="IPR001424">
    <property type="entry name" value="SOD_Cu_Zn_dom"/>
</dbReference>
<dbReference type="PROSITE" id="PS00087">
    <property type="entry name" value="SOD_CU_ZN_1"/>
    <property type="match status" value="1"/>
</dbReference>
<dbReference type="EMBL" id="JARBDR010000918">
    <property type="protein sequence ID" value="KAJ8301319.1"/>
    <property type="molecule type" value="Genomic_DNA"/>
</dbReference>